<reference evidence="2 3" key="1">
    <citation type="journal article" date="2016" name="Genome Announc.">
        <title>Draft Genome Sequence of Paenibacillus amylolyticus Heshi-A3, Isolated from Fermented Rice Bran in a Japanese Fermented Seafood Dish.</title>
        <authorList>
            <person name="Akuzawa S."/>
            <person name="Nagaoka J."/>
            <person name="Kanekatsu M."/>
            <person name="Kubota E."/>
            <person name="Ohtake R."/>
            <person name="Suzuki T."/>
            <person name="Kanesaki Y."/>
        </authorList>
    </citation>
    <scope>NUCLEOTIDE SEQUENCE [LARGE SCALE GENOMIC DNA]</scope>
    <source>
        <strain evidence="2 3">Heshi-A3</strain>
    </source>
</reference>
<feature type="signal peptide" evidence="1">
    <location>
        <begin position="1"/>
        <end position="17"/>
    </location>
</feature>
<organism evidence="2 3">
    <name type="scientific">Paenibacillus amylolyticus</name>
    <dbReference type="NCBI Taxonomy" id="1451"/>
    <lineage>
        <taxon>Bacteria</taxon>
        <taxon>Bacillati</taxon>
        <taxon>Bacillota</taxon>
        <taxon>Bacilli</taxon>
        <taxon>Bacillales</taxon>
        <taxon>Paenibacillaceae</taxon>
        <taxon>Paenibacillus</taxon>
    </lineage>
</organism>
<accession>A0A100VKA4</accession>
<feature type="chain" id="PRO_5039112113" evidence="1">
    <location>
        <begin position="18"/>
        <end position="70"/>
    </location>
</feature>
<sequence length="70" mass="7751">MTIWFIFIGRFSSSNHAAPVFLSVLSVQTQGGKYRFKSTTDATFHPVLCHATVKMGNIGITDGEDESNRE</sequence>
<keyword evidence="1" id="KW-0732">Signal</keyword>
<dbReference type="AlphaFoldDB" id="A0A100VKA4"/>
<dbReference type="EMBL" id="BCNV01000001">
    <property type="protein sequence ID" value="GAS81371.1"/>
    <property type="molecule type" value="Genomic_DNA"/>
</dbReference>
<dbReference type="Proteomes" id="UP000069697">
    <property type="component" value="Unassembled WGS sequence"/>
</dbReference>
<evidence type="ECO:0000313" key="3">
    <source>
        <dbReference type="Proteomes" id="UP000069697"/>
    </source>
</evidence>
<evidence type="ECO:0000256" key="1">
    <source>
        <dbReference type="SAM" id="SignalP"/>
    </source>
</evidence>
<gene>
    <name evidence="2" type="ORF">PAHA3_1445</name>
</gene>
<evidence type="ECO:0000313" key="2">
    <source>
        <dbReference type="EMBL" id="GAS81371.1"/>
    </source>
</evidence>
<comment type="caution">
    <text evidence="2">The sequence shown here is derived from an EMBL/GenBank/DDBJ whole genome shotgun (WGS) entry which is preliminary data.</text>
</comment>
<name>A0A100VKA4_PAEAM</name>
<reference evidence="3" key="2">
    <citation type="submission" date="2016-01" db="EMBL/GenBank/DDBJ databases">
        <title>Draft Genome Sequence of Paenibacillus amylolyticus Heshi-A3 that Was Isolated from Fermented Rice Bran with Aging Salted Mackerel, Which Was Named Heshiko as Traditional Fermented Seafood in Japan.</title>
        <authorList>
            <person name="Akuzawa S."/>
            <person name="Nakagawa J."/>
            <person name="Kanekatsu T."/>
            <person name="Kubota E."/>
            <person name="Ohtake R."/>
            <person name="Suzuki T."/>
            <person name="Kanesaki Y."/>
        </authorList>
    </citation>
    <scope>NUCLEOTIDE SEQUENCE [LARGE SCALE GENOMIC DNA]</scope>
    <source>
        <strain evidence="3">Heshi-A3</strain>
    </source>
</reference>
<protein>
    <submittedName>
        <fullName evidence="2">CRISPR-associated regulatory protein, DevR family</fullName>
    </submittedName>
</protein>
<proteinExistence type="predicted"/>